<evidence type="ECO:0000313" key="3">
    <source>
        <dbReference type="Proteomes" id="UP000824193"/>
    </source>
</evidence>
<dbReference type="AlphaFoldDB" id="A0A9D1V6M0"/>
<dbReference type="InterPro" id="IPR018770">
    <property type="entry name" value="ChloroindolylP_hydrolase"/>
</dbReference>
<name>A0A9D1V6M0_9FIRM</name>
<accession>A0A9D1V6M0</accession>
<reference evidence="2" key="2">
    <citation type="submission" date="2021-04" db="EMBL/GenBank/DDBJ databases">
        <authorList>
            <person name="Gilroy R."/>
        </authorList>
    </citation>
    <scope>NUCLEOTIDE SEQUENCE</scope>
    <source>
        <strain evidence="2">2239</strain>
    </source>
</reference>
<feature type="transmembrane region" description="Helical" evidence="1">
    <location>
        <begin position="12"/>
        <end position="29"/>
    </location>
</feature>
<proteinExistence type="predicted"/>
<protein>
    <submittedName>
        <fullName evidence="2">5-bromo-4-chloroindolyl phosphate hydrolysis family protein</fullName>
    </submittedName>
</protein>
<sequence>MSKIIEIKKKPAAPWYIAGAVWVVGALALPIYELWALGLVAAASVAALAAAFKLCPPVIEKKEVPWFTGREDADEMLSHIDADRKRLRALDERIPDDALSAAIRRMEAACDGILTQLEKDPDKAPQVRRFTNHYLPDAVKILTLYADMEETGVSGENAEEVRRQVEANAAVIATAFENQLDSLYSAAALDLDADLEVLKGMLKGQGLVE</sequence>
<dbReference type="Pfam" id="PF10112">
    <property type="entry name" value="Halogen_Hydrol"/>
    <property type="match status" value="1"/>
</dbReference>
<keyword evidence="1" id="KW-0812">Transmembrane</keyword>
<reference evidence="2" key="1">
    <citation type="journal article" date="2021" name="PeerJ">
        <title>Extensive microbial diversity within the chicken gut microbiome revealed by metagenomics and culture.</title>
        <authorList>
            <person name="Gilroy R."/>
            <person name="Ravi A."/>
            <person name="Getino M."/>
            <person name="Pursley I."/>
            <person name="Horton D.L."/>
            <person name="Alikhan N.F."/>
            <person name="Baker D."/>
            <person name="Gharbi K."/>
            <person name="Hall N."/>
            <person name="Watson M."/>
            <person name="Adriaenssens E.M."/>
            <person name="Foster-Nyarko E."/>
            <person name="Jarju S."/>
            <person name="Secka A."/>
            <person name="Antonio M."/>
            <person name="Oren A."/>
            <person name="Chaudhuri R.R."/>
            <person name="La Ragione R."/>
            <person name="Hildebrand F."/>
            <person name="Pallen M.J."/>
        </authorList>
    </citation>
    <scope>NUCLEOTIDE SEQUENCE</scope>
    <source>
        <strain evidence="2">2239</strain>
    </source>
</reference>
<dbReference type="EMBL" id="DXFW01000039">
    <property type="protein sequence ID" value="HIX06734.1"/>
    <property type="molecule type" value="Genomic_DNA"/>
</dbReference>
<evidence type="ECO:0000313" key="2">
    <source>
        <dbReference type="EMBL" id="HIX06734.1"/>
    </source>
</evidence>
<feature type="transmembrane region" description="Helical" evidence="1">
    <location>
        <begin position="35"/>
        <end position="52"/>
    </location>
</feature>
<organism evidence="2 3">
    <name type="scientific">Candidatus Allofournierella pullicola</name>
    <dbReference type="NCBI Taxonomy" id="2838596"/>
    <lineage>
        <taxon>Bacteria</taxon>
        <taxon>Bacillati</taxon>
        <taxon>Bacillota</taxon>
        <taxon>Clostridia</taxon>
        <taxon>Eubacteriales</taxon>
        <taxon>Oscillospiraceae</taxon>
        <taxon>Allofournierella</taxon>
    </lineage>
</organism>
<gene>
    <name evidence="2" type="ORF">H9865_11665</name>
</gene>
<comment type="caution">
    <text evidence="2">The sequence shown here is derived from an EMBL/GenBank/DDBJ whole genome shotgun (WGS) entry which is preliminary data.</text>
</comment>
<evidence type="ECO:0000256" key="1">
    <source>
        <dbReference type="SAM" id="Phobius"/>
    </source>
</evidence>
<dbReference type="Proteomes" id="UP000824193">
    <property type="component" value="Unassembled WGS sequence"/>
</dbReference>
<keyword evidence="1" id="KW-1133">Transmembrane helix</keyword>
<keyword evidence="1" id="KW-0472">Membrane</keyword>